<name>A0A6N9THX9_9ALTE</name>
<dbReference type="Proteomes" id="UP000471381">
    <property type="component" value="Unassembled WGS sequence"/>
</dbReference>
<keyword evidence="1" id="KW-0472">Membrane</keyword>
<evidence type="ECO:0000313" key="2">
    <source>
        <dbReference type="EMBL" id="NDW16741.1"/>
    </source>
</evidence>
<dbReference type="EMBL" id="JAAAWO010000012">
    <property type="protein sequence ID" value="NDW16741.1"/>
    <property type="molecule type" value="Genomic_DNA"/>
</dbReference>
<reference evidence="2 3" key="1">
    <citation type="submission" date="2020-01" db="EMBL/GenBank/DDBJ databases">
        <title>Genomes of bacteria type strains.</title>
        <authorList>
            <person name="Chen J."/>
            <person name="Zhu S."/>
            <person name="Yang J."/>
        </authorList>
    </citation>
    <scope>NUCLEOTIDE SEQUENCE [LARGE SCALE GENOMIC DNA]</scope>
    <source>
        <strain evidence="2 3">LMG 24078</strain>
    </source>
</reference>
<dbReference type="Gene3D" id="3.30.700.10">
    <property type="entry name" value="Glycoprotein, Type 4 Pilin"/>
    <property type="match status" value="1"/>
</dbReference>
<dbReference type="RefSeq" id="WP_163107329.1">
    <property type="nucleotide sequence ID" value="NZ_JAAAWO010000012.1"/>
</dbReference>
<keyword evidence="3" id="KW-1185">Reference proteome</keyword>
<feature type="transmembrane region" description="Helical" evidence="1">
    <location>
        <begin position="7"/>
        <end position="28"/>
    </location>
</feature>
<gene>
    <name evidence="2" type="ORF">GTQ48_14605</name>
</gene>
<sequence length="156" mass="16442">MKLGEKGFTLIELIVVIVVLGILAVTAVPRLVDLGRDGRIATLEAAEGSMKTASDLVNYKARLENKTDCNLDPTVELAGQTITLRCGFPCPHPSGIERAMDVSEGLTWGGGNCSGRLGNINLTLDEAPDPANCRVRYAAARSADSKPIISLTTSGC</sequence>
<accession>A0A6N9THX9</accession>
<protein>
    <submittedName>
        <fullName evidence="2">Prepilin-type N-terminal cleavage/methylation domain-containing protein</fullName>
    </submittedName>
</protein>
<evidence type="ECO:0000256" key="1">
    <source>
        <dbReference type="SAM" id="Phobius"/>
    </source>
</evidence>
<dbReference type="NCBIfam" id="TIGR02532">
    <property type="entry name" value="IV_pilin_GFxxxE"/>
    <property type="match status" value="1"/>
</dbReference>
<organism evidence="2 3">
    <name type="scientific">Alteromonas genovensis</name>
    <dbReference type="NCBI Taxonomy" id="471225"/>
    <lineage>
        <taxon>Bacteria</taxon>
        <taxon>Pseudomonadati</taxon>
        <taxon>Pseudomonadota</taxon>
        <taxon>Gammaproteobacteria</taxon>
        <taxon>Alteromonadales</taxon>
        <taxon>Alteromonadaceae</taxon>
        <taxon>Alteromonas/Salinimonas group</taxon>
        <taxon>Alteromonas</taxon>
    </lineage>
</organism>
<dbReference type="AlphaFoldDB" id="A0A6N9THX9"/>
<dbReference type="PROSITE" id="PS00409">
    <property type="entry name" value="PROKAR_NTER_METHYL"/>
    <property type="match status" value="1"/>
</dbReference>
<keyword evidence="1" id="KW-1133">Transmembrane helix</keyword>
<dbReference type="Pfam" id="PF07963">
    <property type="entry name" value="N_methyl"/>
    <property type="match status" value="1"/>
</dbReference>
<dbReference type="SUPFAM" id="SSF54523">
    <property type="entry name" value="Pili subunits"/>
    <property type="match status" value="1"/>
</dbReference>
<comment type="caution">
    <text evidence="2">The sequence shown here is derived from an EMBL/GenBank/DDBJ whole genome shotgun (WGS) entry which is preliminary data.</text>
</comment>
<proteinExistence type="predicted"/>
<dbReference type="InterPro" id="IPR012902">
    <property type="entry name" value="N_methyl_site"/>
</dbReference>
<keyword evidence="1" id="KW-0812">Transmembrane</keyword>
<dbReference type="InterPro" id="IPR045584">
    <property type="entry name" value="Pilin-like"/>
</dbReference>
<evidence type="ECO:0000313" key="3">
    <source>
        <dbReference type="Proteomes" id="UP000471381"/>
    </source>
</evidence>